<keyword evidence="2" id="KW-0472">Membrane</keyword>
<feature type="region of interest" description="Disordered" evidence="1">
    <location>
        <begin position="1"/>
        <end position="21"/>
    </location>
</feature>
<gene>
    <name evidence="3" type="ORF">BD311DRAFT_747483</name>
</gene>
<reference evidence="3" key="1">
    <citation type="submission" date="2019-01" db="EMBL/GenBank/DDBJ databases">
        <title>Draft genome sequences of three monokaryotic isolates of the white-rot basidiomycete fungus Dichomitus squalens.</title>
        <authorList>
            <consortium name="DOE Joint Genome Institute"/>
            <person name="Lopez S.C."/>
            <person name="Andreopoulos B."/>
            <person name="Pangilinan J."/>
            <person name="Lipzen A."/>
            <person name="Riley R."/>
            <person name="Ahrendt S."/>
            <person name="Ng V."/>
            <person name="Barry K."/>
            <person name="Daum C."/>
            <person name="Grigoriev I.V."/>
            <person name="Hilden K.S."/>
            <person name="Makela M.R."/>
            <person name="de Vries R.P."/>
        </authorList>
    </citation>
    <scope>NUCLEOTIDE SEQUENCE [LARGE SCALE GENOMIC DNA]</scope>
    <source>
        <strain evidence="3">OM18370.1</strain>
    </source>
</reference>
<keyword evidence="2" id="KW-1133">Transmembrane helix</keyword>
<feature type="transmembrane region" description="Helical" evidence="2">
    <location>
        <begin position="78"/>
        <end position="100"/>
    </location>
</feature>
<protein>
    <submittedName>
        <fullName evidence="3">Uncharacterized protein</fullName>
    </submittedName>
</protein>
<evidence type="ECO:0000256" key="2">
    <source>
        <dbReference type="SAM" id="Phobius"/>
    </source>
</evidence>
<evidence type="ECO:0000256" key="1">
    <source>
        <dbReference type="SAM" id="MobiDB-lite"/>
    </source>
</evidence>
<dbReference type="AlphaFoldDB" id="A0A4Q9N4W0"/>
<evidence type="ECO:0000313" key="3">
    <source>
        <dbReference type="EMBL" id="TBU34292.1"/>
    </source>
</evidence>
<keyword evidence="2" id="KW-0812">Transmembrane</keyword>
<dbReference type="EMBL" id="ML143389">
    <property type="protein sequence ID" value="TBU34292.1"/>
    <property type="molecule type" value="Genomic_DNA"/>
</dbReference>
<accession>A0A4Q9N4W0</accession>
<organism evidence="3">
    <name type="scientific">Dichomitus squalens</name>
    <dbReference type="NCBI Taxonomy" id="114155"/>
    <lineage>
        <taxon>Eukaryota</taxon>
        <taxon>Fungi</taxon>
        <taxon>Dikarya</taxon>
        <taxon>Basidiomycota</taxon>
        <taxon>Agaricomycotina</taxon>
        <taxon>Agaricomycetes</taxon>
        <taxon>Polyporales</taxon>
        <taxon>Polyporaceae</taxon>
        <taxon>Dichomitus</taxon>
    </lineage>
</organism>
<dbReference type="Proteomes" id="UP000292957">
    <property type="component" value="Unassembled WGS sequence"/>
</dbReference>
<name>A0A4Q9N4W0_9APHY</name>
<sequence>MPLSESPSISTPTPHRQSTHATNIAPSSTITSTLSILETMTEAATSLIPSTSIDTAPPPAPSTAIAGATVPRKDARQIVAGTVGALLVVFVLIAAASRIVRWRRKLKREQHISPLEPSDLQGASEPSGKQSRPSSHSHMVEHVPGPQSVYASSVVAVPSTSSARGDGLAEEPAMVPAQAPITLSSLVKRLARERSVTAAHAPMRRTRSPVFPAIPYQESDSGWRLPAEEASFPPPYTRN</sequence>
<feature type="region of interest" description="Disordered" evidence="1">
    <location>
        <begin position="113"/>
        <end position="143"/>
    </location>
</feature>
<feature type="compositionally biased region" description="Polar residues" evidence="1">
    <location>
        <begin position="127"/>
        <end position="137"/>
    </location>
</feature>
<proteinExistence type="predicted"/>